<keyword evidence="2 8" id="KW-0813">Transport</keyword>
<evidence type="ECO:0000256" key="8">
    <source>
        <dbReference type="PROSITE-ProRule" id="PRU01360"/>
    </source>
</evidence>
<feature type="signal peptide" evidence="9">
    <location>
        <begin position="1"/>
        <end position="22"/>
    </location>
</feature>
<dbReference type="Pfam" id="PF07715">
    <property type="entry name" value="Plug"/>
    <property type="match status" value="1"/>
</dbReference>
<feature type="chain" id="PRO_5011488111" evidence="9">
    <location>
        <begin position="23"/>
        <end position="1027"/>
    </location>
</feature>
<dbReference type="STRING" id="593133.SAMN04488006_2310"/>
<keyword evidence="4 8" id="KW-0812">Transmembrane</keyword>
<dbReference type="AlphaFoldDB" id="A0A1I6R6Q3"/>
<dbReference type="RefSeq" id="WP_090226577.1">
    <property type="nucleotide sequence ID" value="NZ_FOZP01000005.1"/>
</dbReference>
<sequence length="1027" mass="112338">MKTKFNGFLTLLLALVVQISFAQGKTVTGKISDASGPLPGVTVVVKGTKVGTQSDFDGNYSITANAGAVLQYSFIGMQTVEKTVGSSNVINVVMQESAEALEEVVVTALGIKRKPKELSYSVTSLKSDDITKTKAVNTATAMVGKVSGLQINTTNNGVNPSTRVVLRGNRSLLGNNEALIVVDGFPSARGVLDRINPNDIESVTVLKGANASALYGSDATNGVIVVTTKKGKGKLSVEYNTSYTAESVAYMPEFQEEFGAGGFPDGTLYPLENVNWGPAYDGRLVDASETLDDGSVWQVPFSPIKDRNKNFFNTGSTIRHGVTLSGGDETGDFLLSLDQTNTEGIVPKDTYNRTNFRLKASKKYNKLTVGGNLSFYRSHANLVGNEAGRQGRPVYWNVINTPLHLPLDQMKNWRTGQFTRNEVSFFRFYENPYFIIDTQREYSDYNEFNVLANANYEINDWIEATLNVGYTGSTNTFKRQFDAYTYAFHLAHVYSEMDPYGAKTADEISTSTRVNSDFLITMKKDITPDLNAKLTLGQNMRLNTYKAVNVSGENLIIPNFYNVSTRTGDLIGGESTSNYRKLGVYADFTLGYKQYLFLSATARNDWSSTLPVDNRSFFYPGVGVSFIATEAIPELVSDNGLSYLKANFNVTKTGSDPGVYATAGTYFAPANFPYGSIAGLSQSSRDPDPNLSPEFTTSIEGGFEYGLFKNRITGSVSVYKTNSVDQIIPVNVSLASGASSSLINIGEIENLGIEFDINTKIINSGDFSWDLGINYSGYKSEVISLADGVDELDIGGYASAQIVARVGEPYPLIRTTSYLRDDQGRVIVGDDGDPIQDSNLQTQGKTSPDYIIGLNTSFKYKNWNLYAVMDYRTGHVFFNSLVDALEFTGLTQHSVSANRQPFVFPNSSYSDGNGGYVANTNRLTSDGGNDFWDAYNDVKENYVTDATTLKLREVLLSYNFDNEVLGKIGIDNLSLGLFGRNLLTFRPKDNVYTDPEFNFTTGNAIGVGTQAQTPPTRQYGVNLTVKF</sequence>
<dbReference type="GO" id="GO:0009279">
    <property type="term" value="C:cell outer membrane"/>
    <property type="evidence" value="ECO:0007669"/>
    <property type="project" value="UniProtKB-SubCell"/>
</dbReference>
<dbReference type="NCBIfam" id="TIGR04056">
    <property type="entry name" value="OMP_RagA_SusC"/>
    <property type="match status" value="1"/>
</dbReference>
<evidence type="ECO:0000313" key="13">
    <source>
        <dbReference type="Proteomes" id="UP000199312"/>
    </source>
</evidence>
<evidence type="ECO:0000256" key="3">
    <source>
        <dbReference type="ARBA" id="ARBA00022452"/>
    </source>
</evidence>
<evidence type="ECO:0000313" key="12">
    <source>
        <dbReference type="EMBL" id="SFS60402.1"/>
    </source>
</evidence>
<evidence type="ECO:0000259" key="11">
    <source>
        <dbReference type="Pfam" id="PF14905"/>
    </source>
</evidence>
<evidence type="ECO:0000256" key="2">
    <source>
        <dbReference type="ARBA" id="ARBA00022448"/>
    </source>
</evidence>
<comment type="subcellular location">
    <subcellularLocation>
        <location evidence="1 8">Cell outer membrane</location>
        <topology evidence="1 8">Multi-pass membrane protein</topology>
    </subcellularLocation>
</comment>
<dbReference type="Pfam" id="PF13715">
    <property type="entry name" value="CarbopepD_reg_2"/>
    <property type="match status" value="1"/>
</dbReference>
<dbReference type="SUPFAM" id="SSF49464">
    <property type="entry name" value="Carboxypeptidase regulatory domain-like"/>
    <property type="match status" value="1"/>
</dbReference>
<name>A0A1I6R6Q3_9FLAO</name>
<dbReference type="NCBIfam" id="TIGR04057">
    <property type="entry name" value="SusC_RagA_signa"/>
    <property type="match status" value="1"/>
</dbReference>
<protein>
    <submittedName>
        <fullName evidence="12">TonB-linked outer membrane protein, SusC/RagA family</fullName>
    </submittedName>
</protein>
<evidence type="ECO:0000259" key="10">
    <source>
        <dbReference type="Pfam" id="PF07715"/>
    </source>
</evidence>
<dbReference type="SUPFAM" id="SSF56935">
    <property type="entry name" value="Porins"/>
    <property type="match status" value="1"/>
</dbReference>
<feature type="domain" description="Outer membrane protein beta-barrel" evidence="11">
    <location>
        <begin position="688"/>
        <end position="782"/>
    </location>
</feature>
<reference evidence="13" key="1">
    <citation type="submission" date="2016-10" db="EMBL/GenBank/DDBJ databases">
        <authorList>
            <person name="Varghese N."/>
            <person name="Submissions S."/>
        </authorList>
    </citation>
    <scope>NUCLEOTIDE SEQUENCE [LARGE SCALE GENOMIC DNA]</scope>
    <source>
        <strain evidence="13">DSM 24450</strain>
    </source>
</reference>
<evidence type="ECO:0000256" key="7">
    <source>
        <dbReference type="ARBA" id="ARBA00023237"/>
    </source>
</evidence>
<dbReference type="InterPro" id="IPR023996">
    <property type="entry name" value="TonB-dep_OMP_SusC/RagA"/>
</dbReference>
<feature type="domain" description="TonB-dependent receptor plug" evidence="10">
    <location>
        <begin position="116"/>
        <end position="223"/>
    </location>
</feature>
<dbReference type="PROSITE" id="PS52016">
    <property type="entry name" value="TONB_DEPENDENT_REC_3"/>
    <property type="match status" value="1"/>
</dbReference>
<keyword evidence="13" id="KW-1185">Reference proteome</keyword>
<dbReference type="Proteomes" id="UP000199312">
    <property type="component" value="Unassembled WGS sequence"/>
</dbReference>
<dbReference type="OrthoDB" id="9768177at2"/>
<dbReference type="Gene3D" id="2.40.170.20">
    <property type="entry name" value="TonB-dependent receptor, beta-barrel domain"/>
    <property type="match status" value="1"/>
</dbReference>
<dbReference type="Gene3D" id="2.170.130.10">
    <property type="entry name" value="TonB-dependent receptor, plug domain"/>
    <property type="match status" value="1"/>
</dbReference>
<dbReference type="InterPro" id="IPR039426">
    <property type="entry name" value="TonB-dep_rcpt-like"/>
</dbReference>
<evidence type="ECO:0000256" key="4">
    <source>
        <dbReference type="ARBA" id="ARBA00022692"/>
    </source>
</evidence>
<dbReference type="InterPro" id="IPR036942">
    <property type="entry name" value="Beta-barrel_TonB_sf"/>
</dbReference>
<keyword evidence="6 8" id="KW-0472">Membrane</keyword>
<dbReference type="InterPro" id="IPR008969">
    <property type="entry name" value="CarboxyPept-like_regulatory"/>
</dbReference>
<keyword evidence="7 8" id="KW-0998">Cell outer membrane</keyword>
<dbReference type="InterPro" id="IPR041700">
    <property type="entry name" value="OMP_b-brl_3"/>
</dbReference>
<dbReference type="EMBL" id="FOZP01000005">
    <property type="protein sequence ID" value="SFS60402.1"/>
    <property type="molecule type" value="Genomic_DNA"/>
</dbReference>
<evidence type="ECO:0000256" key="5">
    <source>
        <dbReference type="ARBA" id="ARBA00022729"/>
    </source>
</evidence>
<dbReference type="InterPro" id="IPR012910">
    <property type="entry name" value="Plug_dom"/>
</dbReference>
<dbReference type="GO" id="GO:0015344">
    <property type="term" value="F:siderophore uptake transmembrane transporter activity"/>
    <property type="evidence" value="ECO:0007669"/>
    <property type="project" value="TreeGrafter"/>
</dbReference>
<dbReference type="InterPro" id="IPR023997">
    <property type="entry name" value="TonB-dep_OMP_SusC/RagA_CS"/>
</dbReference>
<keyword evidence="3 8" id="KW-1134">Transmembrane beta strand</keyword>
<gene>
    <name evidence="12" type="ORF">SAMN04488006_2310</name>
</gene>
<dbReference type="GO" id="GO:0044718">
    <property type="term" value="P:siderophore transmembrane transport"/>
    <property type="evidence" value="ECO:0007669"/>
    <property type="project" value="TreeGrafter"/>
</dbReference>
<accession>A0A1I6R6Q3</accession>
<organism evidence="12 13">
    <name type="scientific">Lutibacter maritimus</name>
    <dbReference type="NCBI Taxonomy" id="593133"/>
    <lineage>
        <taxon>Bacteria</taxon>
        <taxon>Pseudomonadati</taxon>
        <taxon>Bacteroidota</taxon>
        <taxon>Flavobacteriia</taxon>
        <taxon>Flavobacteriales</taxon>
        <taxon>Flavobacteriaceae</taxon>
        <taxon>Lutibacter</taxon>
    </lineage>
</organism>
<dbReference type="PANTHER" id="PTHR30069:SF29">
    <property type="entry name" value="HEMOGLOBIN AND HEMOGLOBIN-HAPTOGLOBIN-BINDING PROTEIN 1-RELATED"/>
    <property type="match status" value="1"/>
</dbReference>
<evidence type="ECO:0000256" key="6">
    <source>
        <dbReference type="ARBA" id="ARBA00023136"/>
    </source>
</evidence>
<comment type="similarity">
    <text evidence="8">Belongs to the TonB-dependent receptor family.</text>
</comment>
<keyword evidence="5 9" id="KW-0732">Signal</keyword>
<evidence type="ECO:0000256" key="1">
    <source>
        <dbReference type="ARBA" id="ARBA00004571"/>
    </source>
</evidence>
<dbReference type="PANTHER" id="PTHR30069">
    <property type="entry name" value="TONB-DEPENDENT OUTER MEMBRANE RECEPTOR"/>
    <property type="match status" value="1"/>
</dbReference>
<evidence type="ECO:0000256" key="9">
    <source>
        <dbReference type="SAM" id="SignalP"/>
    </source>
</evidence>
<proteinExistence type="inferred from homology"/>
<dbReference type="InterPro" id="IPR037066">
    <property type="entry name" value="Plug_dom_sf"/>
</dbReference>
<dbReference type="Pfam" id="PF14905">
    <property type="entry name" value="OMP_b-brl_3"/>
    <property type="match status" value="1"/>
</dbReference>